<dbReference type="Gene3D" id="2.70.150.10">
    <property type="entry name" value="Calcium-transporting ATPase, cytoplasmic transduction domain A"/>
    <property type="match status" value="1"/>
</dbReference>
<dbReference type="SUPFAM" id="SSF81653">
    <property type="entry name" value="Calcium ATPase, transduction domain A"/>
    <property type="match status" value="1"/>
</dbReference>
<dbReference type="InterPro" id="IPR023298">
    <property type="entry name" value="ATPase_P-typ_TM_dom_sf"/>
</dbReference>
<feature type="transmembrane region" description="Helical" evidence="11">
    <location>
        <begin position="87"/>
        <end position="107"/>
    </location>
</feature>
<evidence type="ECO:0000259" key="12">
    <source>
        <dbReference type="PROSITE" id="PS50846"/>
    </source>
</evidence>
<dbReference type="NCBIfam" id="TIGR01512">
    <property type="entry name" value="ATPase-IB2_Cd"/>
    <property type="match status" value="1"/>
</dbReference>
<keyword evidence="14" id="KW-1185">Reference proteome</keyword>
<dbReference type="STRING" id="990371.SAMN05421813_10984"/>
<keyword evidence="4 11" id="KW-0812">Transmembrane</keyword>
<evidence type="ECO:0000256" key="1">
    <source>
        <dbReference type="ARBA" id="ARBA00004651"/>
    </source>
</evidence>
<dbReference type="GO" id="GO:0005507">
    <property type="term" value="F:copper ion binding"/>
    <property type="evidence" value="ECO:0007669"/>
    <property type="project" value="TreeGrafter"/>
</dbReference>
<reference evidence="14" key="1">
    <citation type="submission" date="2016-10" db="EMBL/GenBank/DDBJ databases">
        <authorList>
            <person name="Varghese N."/>
            <person name="Submissions S."/>
        </authorList>
    </citation>
    <scope>NUCLEOTIDE SEQUENCE [LARGE SCALE GENOMIC DNA]</scope>
    <source>
        <strain evidence="14">DSM 24536</strain>
    </source>
</reference>
<dbReference type="CDD" id="cd00371">
    <property type="entry name" value="HMA"/>
    <property type="match status" value="1"/>
</dbReference>
<evidence type="ECO:0000256" key="7">
    <source>
        <dbReference type="ARBA" id="ARBA00022840"/>
    </source>
</evidence>
<dbReference type="InterPro" id="IPR006121">
    <property type="entry name" value="HMA_dom"/>
</dbReference>
<dbReference type="PANTHER" id="PTHR43520">
    <property type="entry name" value="ATP7, ISOFORM B"/>
    <property type="match status" value="1"/>
</dbReference>
<evidence type="ECO:0000256" key="10">
    <source>
        <dbReference type="ARBA" id="ARBA00023136"/>
    </source>
</evidence>
<dbReference type="InterPro" id="IPR001757">
    <property type="entry name" value="P_typ_ATPase"/>
</dbReference>
<dbReference type="PROSITE" id="PS00154">
    <property type="entry name" value="ATPASE_E1_E2"/>
    <property type="match status" value="1"/>
</dbReference>
<dbReference type="Gene3D" id="3.40.50.1000">
    <property type="entry name" value="HAD superfamily/HAD-like"/>
    <property type="match status" value="1"/>
</dbReference>
<dbReference type="FunFam" id="2.70.150.10:FF:000020">
    <property type="entry name" value="Copper-exporting P-type ATPase A"/>
    <property type="match status" value="1"/>
</dbReference>
<comment type="subcellular location">
    <subcellularLocation>
        <location evidence="1">Cell membrane</location>
        <topology evidence="1">Multi-pass membrane protein</topology>
    </subcellularLocation>
</comment>
<dbReference type="PRINTS" id="PR00120">
    <property type="entry name" value="HATPASE"/>
</dbReference>
<dbReference type="InterPro" id="IPR059000">
    <property type="entry name" value="ATPase_P-type_domA"/>
</dbReference>
<evidence type="ECO:0000256" key="2">
    <source>
        <dbReference type="ARBA" id="ARBA00006024"/>
    </source>
</evidence>
<keyword evidence="7 11" id="KW-0067">ATP-binding</keyword>
<evidence type="ECO:0000256" key="3">
    <source>
        <dbReference type="ARBA" id="ARBA00022475"/>
    </source>
</evidence>
<feature type="transmembrane region" description="Helical" evidence="11">
    <location>
        <begin position="171"/>
        <end position="190"/>
    </location>
</feature>
<feature type="transmembrane region" description="Helical" evidence="11">
    <location>
        <begin position="146"/>
        <end position="165"/>
    </location>
</feature>
<feature type="domain" description="HMA" evidence="12">
    <location>
        <begin position="5"/>
        <end position="69"/>
    </location>
</feature>
<feature type="transmembrane region" description="Helical" evidence="11">
    <location>
        <begin position="652"/>
        <end position="671"/>
    </location>
</feature>
<dbReference type="Proteomes" id="UP000199226">
    <property type="component" value="Unassembled WGS sequence"/>
</dbReference>
<evidence type="ECO:0000256" key="8">
    <source>
        <dbReference type="ARBA" id="ARBA00022967"/>
    </source>
</evidence>
<dbReference type="InterPro" id="IPR008250">
    <property type="entry name" value="ATPase_P-typ_transduc_dom_A_sf"/>
</dbReference>
<proteinExistence type="inferred from homology"/>
<organism evidence="13 14">
    <name type="scientific">Daejeonella rubra</name>
    <dbReference type="NCBI Taxonomy" id="990371"/>
    <lineage>
        <taxon>Bacteria</taxon>
        <taxon>Pseudomonadati</taxon>
        <taxon>Bacteroidota</taxon>
        <taxon>Sphingobacteriia</taxon>
        <taxon>Sphingobacteriales</taxon>
        <taxon>Sphingobacteriaceae</taxon>
        <taxon>Daejeonella</taxon>
    </lineage>
</organism>
<dbReference type="SUPFAM" id="SSF81665">
    <property type="entry name" value="Calcium ATPase, transmembrane domain M"/>
    <property type="match status" value="1"/>
</dbReference>
<dbReference type="GO" id="GO:0005524">
    <property type="term" value="F:ATP binding"/>
    <property type="evidence" value="ECO:0007669"/>
    <property type="project" value="UniProtKB-UniRule"/>
</dbReference>
<dbReference type="GO" id="GO:0016887">
    <property type="term" value="F:ATP hydrolysis activity"/>
    <property type="evidence" value="ECO:0007669"/>
    <property type="project" value="InterPro"/>
</dbReference>
<evidence type="ECO:0000256" key="5">
    <source>
        <dbReference type="ARBA" id="ARBA00022723"/>
    </source>
</evidence>
<dbReference type="AlphaFoldDB" id="A0A1G9S6C7"/>
<protein>
    <submittedName>
        <fullName evidence="13">Cu+-exporting ATPase</fullName>
    </submittedName>
</protein>
<dbReference type="GO" id="GO:0005886">
    <property type="term" value="C:plasma membrane"/>
    <property type="evidence" value="ECO:0007669"/>
    <property type="project" value="UniProtKB-SubCell"/>
</dbReference>
<dbReference type="InterPro" id="IPR017969">
    <property type="entry name" value="Heavy-metal-associated_CS"/>
</dbReference>
<keyword evidence="8" id="KW-1278">Translocase</keyword>
<dbReference type="InterPro" id="IPR036163">
    <property type="entry name" value="HMA_dom_sf"/>
</dbReference>
<evidence type="ECO:0000256" key="6">
    <source>
        <dbReference type="ARBA" id="ARBA00022741"/>
    </source>
</evidence>
<evidence type="ECO:0000256" key="11">
    <source>
        <dbReference type="RuleBase" id="RU362081"/>
    </source>
</evidence>
<keyword evidence="9 11" id="KW-1133">Transmembrane helix</keyword>
<evidence type="ECO:0000313" key="14">
    <source>
        <dbReference type="Proteomes" id="UP000199226"/>
    </source>
</evidence>
<dbReference type="Pfam" id="PF00702">
    <property type="entry name" value="Hydrolase"/>
    <property type="match status" value="1"/>
</dbReference>
<feature type="transmembrane region" description="Helical" evidence="11">
    <location>
        <begin position="359"/>
        <end position="383"/>
    </location>
</feature>
<dbReference type="InterPro" id="IPR023299">
    <property type="entry name" value="ATPase_P-typ_cyto_dom_N"/>
</dbReference>
<dbReference type="Pfam" id="PF00403">
    <property type="entry name" value="HMA"/>
    <property type="match status" value="1"/>
</dbReference>
<keyword evidence="10 11" id="KW-0472">Membrane</keyword>
<dbReference type="Gene3D" id="3.30.70.100">
    <property type="match status" value="1"/>
</dbReference>
<dbReference type="GO" id="GO:0055070">
    <property type="term" value="P:copper ion homeostasis"/>
    <property type="evidence" value="ECO:0007669"/>
    <property type="project" value="TreeGrafter"/>
</dbReference>
<dbReference type="GO" id="GO:0043682">
    <property type="term" value="F:P-type divalent copper transporter activity"/>
    <property type="evidence" value="ECO:0007669"/>
    <property type="project" value="TreeGrafter"/>
</dbReference>
<dbReference type="SUPFAM" id="SSF56784">
    <property type="entry name" value="HAD-like"/>
    <property type="match status" value="1"/>
</dbReference>
<dbReference type="PROSITE" id="PS50846">
    <property type="entry name" value="HMA_2"/>
    <property type="match status" value="1"/>
</dbReference>
<dbReference type="InterPro" id="IPR018303">
    <property type="entry name" value="ATPase_P-typ_P_site"/>
</dbReference>
<dbReference type="Gene3D" id="3.40.1110.10">
    <property type="entry name" value="Calcium-transporting ATPase, cytoplasmic domain N"/>
    <property type="match status" value="1"/>
</dbReference>
<dbReference type="PRINTS" id="PR00119">
    <property type="entry name" value="CATATPASE"/>
</dbReference>
<dbReference type="NCBIfam" id="TIGR01525">
    <property type="entry name" value="ATPase-IB_hvy"/>
    <property type="match status" value="1"/>
</dbReference>
<accession>A0A1G9S6C7</accession>
<dbReference type="GO" id="GO:0060003">
    <property type="term" value="P:copper ion export"/>
    <property type="evidence" value="ECO:0007669"/>
    <property type="project" value="UniProtKB-ARBA"/>
</dbReference>
<dbReference type="EMBL" id="FNHH01000009">
    <property type="protein sequence ID" value="SDM30850.1"/>
    <property type="molecule type" value="Genomic_DNA"/>
</dbReference>
<gene>
    <name evidence="13" type="ORF">SAMN05421813_10984</name>
</gene>
<comment type="similarity">
    <text evidence="2 11">Belongs to the cation transport ATPase (P-type) (TC 3.A.3) family. Type IB subfamily.</text>
</comment>
<feature type="transmembrane region" description="Helical" evidence="11">
    <location>
        <begin position="113"/>
        <end position="134"/>
    </location>
</feature>
<dbReference type="NCBIfam" id="TIGR01511">
    <property type="entry name" value="ATPase-IB1_Cu"/>
    <property type="match status" value="1"/>
</dbReference>
<dbReference type="SUPFAM" id="SSF55008">
    <property type="entry name" value="HMA, heavy metal-associated domain"/>
    <property type="match status" value="1"/>
</dbReference>
<dbReference type="InterPro" id="IPR027256">
    <property type="entry name" value="P-typ_ATPase_IB"/>
</dbReference>
<dbReference type="NCBIfam" id="TIGR01494">
    <property type="entry name" value="ATPase_P-type"/>
    <property type="match status" value="1"/>
</dbReference>
<dbReference type="InterPro" id="IPR036412">
    <property type="entry name" value="HAD-like_sf"/>
</dbReference>
<dbReference type="PROSITE" id="PS01047">
    <property type="entry name" value="HMA_1"/>
    <property type="match status" value="1"/>
</dbReference>
<evidence type="ECO:0000256" key="4">
    <source>
        <dbReference type="ARBA" id="ARBA00022692"/>
    </source>
</evidence>
<dbReference type="Pfam" id="PF00122">
    <property type="entry name" value="E1-E2_ATPase"/>
    <property type="match status" value="1"/>
</dbReference>
<evidence type="ECO:0000313" key="13">
    <source>
        <dbReference type="EMBL" id="SDM30850.1"/>
    </source>
</evidence>
<name>A0A1G9S6C7_9SPHI</name>
<sequence length="699" mass="76598">MEKEELVELQVSGMHCNNCALSVHKLLEKKGLHDIYVDFANDEVKFKTDDPTSTPLIIKEIEGLGYKVSEDSIPIEEKSYEKIENKFYFSLLFTIPLFSHMFLPFHWLHNPLVQLALCTPVYILGCLHFGKSAYHSLKNGIPNMDVLIFIGSSAAFMYSLYGTIQNLGPDFLFYETAATIISLVLLGNLLEKRSVSQTTSAVRDLMLFQEVKANKMLNGEIVEIHSSEIRPGDVLVINSGDKIPVDGEIIWGEASINEAMLTGESLPVEKSKYDQAIGGTMIEKGSIQILVTKTGKHTILSQIIELMKKAQAAKPTIQKLGDKVAAIFVPVVVGISVITFFLAFYAFDVSFQKSMLNAIAVLVISCPCAMGLATPTAVMVGLGRAAKNGILIKGGNTIEEIAKLKFMVFDKTGTLTTGNFKIRALDCIQISEKKAESIISGIEGYSNHPIARSLVTELSLKSPEKMIFIKVTEEKGLGMTATDSEGNTYMFGSMQILNSDEDPGNYSLFLKMNDILVARIAIEDEIKPEAVNLIKTLKKLNIIPVLLSGDQKKKCEELGAVLGIEEIYAETMPHQKLAIIDEIKKRGKTAMVGDGINDAPALTSSDVGISMSDSSHIAIQSAEVILLKSDLSSIDNMLKIGKHTLLTIKQNLFWAFFYNIVAIPFAALGFLNPMVGALTMAFSDVIVIGNSIRLKTKSL</sequence>
<dbReference type="InterPro" id="IPR023214">
    <property type="entry name" value="HAD_sf"/>
</dbReference>
<keyword evidence="3 11" id="KW-1003">Cell membrane</keyword>
<evidence type="ECO:0000256" key="9">
    <source>
        <dbReference type="ARBA" id="ARBA00022989"/>
    </source>
</evidence>
<keyword evidence="5 11" id="KW-0479">Metal-binding</keyword>
<dbReference type="PANTHER" id="PTHR43520:SF8">
    <property type="entry name" value="P-TYPE CU(+) TRANSPORTER"/>
    <property type="match status" value="1"/>
</dbReference>
<keyword evidence="6 11" id="KW-0547">Nucleotide-binding</keyword>
<feature type="transmembrane region" description="Helical" evidence="11">
    <location>
        <begin position="324"/>
        <end position="347"/>
    </location>
</feature>